<evidence type="ECO:0000313" key="3">
    <source>
        <dbReference type="Proteomes" id="UP000030700"/>
    </source>
</evidence>
<name>A0A0S6VQI2_9BACT</name>
<sequence>MSKKKQEQKARARNRKLQTPQPKNSLLSANITASPPLHNIYPPEGFRIVPFMDALMTMAEPLRELDRDESEKATERLMSVIRDIWNFMLPNTPAHQKKLADELVEQLCDTYHLDETDAEALLDEIVERKAYLLPDDIQPGDPRILFIRKERDVQIVAIADAQITFQQSALPATPEDGAMLQQLQRLDAMLADGEDFDRWESLYFEVERACGERYFEWLKAKGVQEEYNNAFPYCIEIFLNFVYRHNAGTLEILQYHELEDFLLYHLVREVEIRPEDYVLWLPAIRFFYRFLGEKGYMREPQPMIQMVNAIESNFLKFLENTF</sequence>
<dbReference type="AlphaFoldDB" id="A0A0S6VQI2"/>
<feature type="compositionally biased region" description="Polar residues" evidence="1">
    <location>
        <begin position="17"/>
        <end position="29"/>
    </location>
</feature>
<protein>
    <submittedName>
        <fullName evidence="2">Uncharacterized protein</fullName>
    </submittedName>
</protein>
<feature type="compositionally biased region" description="Basic and acidic residues" evidence="1">
    <location>
        <begin position="1"/>
        <end position="10"/>
    </location>
</feature>
<dbReference type="Proteomes" id="UP000030700">
    <property type="component" value="Unassembled WGS sequence"/>
</dbReference>
<gene>
    <name evidence="2" type="ORF">U14_00566</name>
</gene>
<evidence type="ECO:0000313" key="2">
    <source>
        <dbReference type="EMBL" id="GAK49344.1"/>
    </source>
</evidence>
<dbReference type="EMBL" id="DF820455">
    <property type="protein sequence ID" value="GAK49344.1"/>
    <property type="molecule type" value="Genomic_DNA"/>
</dbReference>
<proteinExistence type="predicted"/>
<keyword evidence="3" id="KW-1185">Reference proteome</keyword>
<organism evidence="2">
    <name type="scientific">Candidatus Moduliflexus flocculans</name>
    <dbReference type="NCBI Taxonomy" id="1499966"/>
    <lineage>
        <taxon>Bacteria</taxon>
        <taxon>Candidatus Moduliflexota</taxon>
        <taxon>Candidatus Moduliflexia</taxon>
        <taxon>Candidatus Moduliflexales</taxon>
        <taxon>Candidatus Moduliflexaceae</taxon>
    </lineage>
</organism>
<accession>A0A0S6VQI2</accession>
<dbReference type="HOGENOM" id="CLU_862388_0_0_0"/>
<feature type="region of interest" description="Disordered" evidence="1">
    <location>
        <begin position="1"/>
        <end position="29"/>
    </location>
</feature>
<reference evidence="2" key="1">
    <citation type="journal article" date="2015" name="PeerJ">
        <title>First genomic representation of candidate bacterial phylum KSB3 points to enhanced environmental sensing as a trigger of wastewater bulking.</title>
        <authorList>
            <person name="Sekiguchi Y."/>
            <person name="Ohashi A."/>
            <person name="Parks D.H."/>
            <person name="Yamauchi T."/>
            <person name="Tyson G.W."/>
            <person name="Hugenholtz P."/>
        </authorList>
    </citation>
    <scope>NUCLEOTIDE SEQUENCE [LARGE SCALE GENOMIC DNA]</scope>
</reference>
<evidence type="ECO:0000256" key="1">
    <source>
        <dbReference type="SAM" id="MobiDB-lite"/>
    </source>
</evidence>
<dbReference type="STRING" id="1499966.U14_00566"/>